<evidence type="ECO:0000256" key="8">
    <source>
        <dbReference type="ARBA" id="ARBA00023242"/>
    </source>
</evidence>
<evidence type="ECO:0000256" key="6">
    <source>
        <dbReference type="ARBA" id="ARBA00022737"/>
    </source>
</evidence>
<dbReference type="AlphaFoldDB" id="A0A7S1WTH6"/>
<evidence type="ECO:0000256" key="9">
    <source>
        <dbReference type="SAM" id="MobiDB-lite"/>
    </source>
</evidence>
<sequence>MRIFVKTLTGKTITLDVEGSDTINDVKAKLQEKEGIPPDQQRLIFAGAGQQLQDEKRVDSCLGSYDALPGMYPGKAATECFSFANERVTELKPLLELRGKDEKKRALEQILQQQQVIERESAKLCDLYSNLVGTNAHELQWRGLKEKCTLHLVLRLRGGMYHETSGREGFEELQPLQKTAEDEEKALVASVEKAIRRASFYQKMAQLYAGRLRHRGRGVRAPPRWAAGALVAPAASSRGGAGDRPPPEP</sequence>
<evidence type="ECO:0000256" key="2">
    <source>
        <dbReference type="ARBA" id="ARBA00004496"/>
    </source>
</evidence>
<reference evidence="11" key="1">
    <citation type="submission" date="2021-01" db="EMBL/GenBank/DDBJ databases">
        <authorList>
            <person name="Corre E."/>
            <person name="Pelletier E."/>
            <person name="Niang G."/>
            <person name="Scheremetjew M."/>
            <person name="Finn R."/>
            <person name="Kale V."/>
            <person name="Holt S."/>
            <person name="Cochrane G."/>
            <person name="Meng A."/>
            <person name="Brown T."/>
            <person name="Cohen L."/>
        </authorList>
    </citation>
    <scope>NUCLEOTIDE SEQUENCE</scope>
    <source>
        <strain evidence="11">OF101</strain>
    </source>
</reference>
<dbReference type="InterPro" id="IPR029071">
    <property type="entry name" value="Ubiquitin-like_domsf"/>
</dbReference>
<comment type="subcellular location">
    <subcellularLocation>
        <location evidence="2">Cytoplasm</location>
    </subcellularLocation>
    <subcellularLocation>
        <location evidence="1">Nucleus</location>
    </subcellularLocation>
</comment>
<dbReference type="Pfam" id="PF00240">
    <property type="entry name" value="ubiquitin"/>
    <property type="match status" value="1"/>
</dbReference>
<dbReference type="GO" id="GO:0005634">
    <property type="term" value="C:nucleus"/>
    <property type="evidence" value="ECO:0007669"/>
    <property type="project" value="UniProtKB-SubCell"/>
</dbReference>
<dbReference type="GO" id="GO:0005737">
    <property type="term" value="C:cytoplasm"/>
    <property type="evidence" value="ECO:0007669"/>
    <property type="project" value="UniProtKB-SubCell"/>
</dbReference>
<keyword evidence="6" id="KW-0677">Repeat</keyword>
<comment type="similarity">
    <text evidence="3">Belongs to the ubiquitin family.</text>
</comment>
<dbReference type="PANTHER" id="PTHR10666">
    <property type="entry name" value="UBIQUITIN"/>
    <property type="match status" value="1"/>
</dbReference>
<feature type="region of interest" description="Disordered" evidence="9">
    <location>
        <begin position="230"/>
        <end position="249"/>
    </location>
</feature>
<accession>A0A7S1WTH6</accession>
<proteinExistence type="inferred from homology"/>
<keyword evidence="5" id="KW-1017">Isopeptide bond</keyword>
<evidence type="ECO:0000256" key="7">
    <source>
        <dbReference type="ARBA" id="ARBA00022843"/>
    </source>
</evidence>
<evidence type="ECO:0000256" key="5">
    <source>
        <dbReference type="ARBA" id="ARBA00022499"/>
    </source>
</evidence>
<dbReference type="SMART" id="SM00213">
    <property type="entry name" value="UBQ"/>
    <property type="match status" value="1"/>
</dbReference>
<dbReference type="InterPro" id="IPR050158">
    <property type="entry name" value="Ubiquitin_ubiquitin-like"/>
</dbReference>
<dbReference type="PROSITE" id="PS50053">
    <property type="entry name" value="UBIQUITIN_2"/>
    <property type="match status" value="1"/>
</dbReference>
<dbReference type="InterPro" id="IPR019956">
    <property type="entry name" value="Ubiquitin_dom"/>
</dbReference>
<name>A0A7S1WTH6_ALECA</name>
<evidence type="ECO:0000259" key="10">
    <source>
        <dbReference type="PROSITE" id="PS50053"/>
    </source>
</evidence>
<organism evidence="11">
    <name type="scientific">Alexandrium catenella</name>
    <name type="common">Red tide dinoflagellate</name>
    <name type="synonym">Gonyaulax catenella</name>
    <dbReference type="NCBI Taxonomy" id="2925"/>
    <lineage>
        <taxon>Eukaryota</taxon>
        <taxon>Sar</taxon>
        <taxon>Alveolata</taxon>
        <taxon>Dinophyceae</taxon>
        <taxon>Gonyaulacales</taxon>
        <taxon>Pyrocystaceae</taxon>
        <taxon>Alexandrium</taxon>
    </lineage>
</organism>
<dbReference type="InterPro" id="IPR000626">
    <property type="entry name" value="Ubiquitin-like_dom"/>
</dbReference>
<protein>
    <recommendedName>
        <fullName evidence="10">Ubiquitin-like domain-containing protein</fullName>
    </recommendedName>
</protein>
<evidence type="ECO:0000313" key="11">
    <source>
        <dbReference type="EMBL" id="CAD9186507.1"/>
    </source>
</evidence>
<evidence type="ECO:0000256" key="1">
    <source>
        <dbReference type="ARBA" id="ARBA00004123"/>
    </source>
</evidence>
<dbReference type="SUPFAM" id="SSF54236">
    <property type="entry name" value="Ubiquitin-like"/>
    <property type="match status" value="1"/>
</dbReference>
<keyword evidence="4" id="KW-0963">Cytoplasm</keyword>
<evidence type="ECO:0000256" key="3">
    <source>
        <dbReference type="ARBA" id="ARBA00008430"/>
    </source>
</evidence>
<dbReference type="Gene3D" id="3.10.20.90">
    <property type="entry name" value="Phosphatidylinositol 3-kinase Catalytic Subunit, Chain A, domain 1"/>
    <property type="match status" value="1"/>
</dbReference>
<dbReference type="FunFam" id="3.10.20.90:FF:000469">
    <property type="entry name" value="Polyubiquitin-C"/>
    <property type="match status" value="1"/>
</dbReference>
<dbReference type="EMBL" id="HBGE01106085">
    <property type="protein sequence ID" value="CAD9186507.1"/>
    <property type="molecule type" value="Transcribed_RNA"/>
</dbReference>
<gene>
    <name evidence="11" type="ORF">ACAT0790_LOCUS63281</name>
</gene>
<dbReference type="PRINTS" id="PR00348">
    <property type="entry name" value="UBIQUITIN"/>
</dbReference>
<keyword evidence="8" id="KW-0539">Nucleus</keyword>
<feature type="domain" description="Ubiquitin-like" evidence="10">
    <location>
        <begin position="1"/>
        <end position="61"/>
    </location>
</feature>
<keyword evidence="7" id="KW-0832">Ubl conjugation</keyword>
<evidence type="ECO:0000256" key="4">
    <source>
        <dbReference type="ARBA" id="ARBA00022490"/>
    </source>
</evidence>